<organism evidence="7 8">
    <name type="scientific">Butyrivibrio proteoclasticus (strain ATCC 51982 / DSM 14932 / B316)</name>
    <name type="common">Clostridium proteoclasticum</name>
    <dbReference type="NCBI Taxonomy" id="515622"/>
    <lineage>
        <taxon>Bacteria</taxon>
        <taxon>Bacillati</taxon>
        <taxon>Bacillota</taxon>
        <taxon>Clostridia</taxon>
        <taxon>Lachnospirales</taxon>
        <taxon>Lachnospiraceae</taxon>
        <taxon>Butyrivibrio</taxon>
    </lineage>
</organism>
<dbReference type="GO" id="GO:0032153">
    <property type="term" value="C:cell division site"/>
    <property type="evidence" value="ECO:0007669"/>
    <property type="project" value="TreeGrafter"/>
</dbReference>
<feature type="transmembrane region" description="Helical" evidence="6">
    <location>
        <begin position="339"/>
        <end position="360"/>
    </location>
</feature>
<keyword evidence="4 6" id="KW-1133">Transmembrane helix</keyword>
<evidence type="ECO:0000256" key="5">
    <source>
        <dbReference type="ARBA" id="ARBA00023136"/>
    </source>
</evidence>
<keyword evidence="3" id="KW-0133">Cell shape</keyword>
<dbReference type="RefSeq" id="WP_013281036.1">
    <property type="nucleotide sequence ID" value="NC_014387.1"/>
</dbReference>
<reference evidence="7 8" key="1">
    <citation type="journal article" date="2010" name="PLoS ONE">
        <title>The glycobiome of the rumen bacterium Butyrivibrio proteoclasticus B316(T) highlights adaptation to a polysaccharide-rich environment.</title>
        <authorList>
            <person name="Kelly W.J."/>
            <person name="Leahy S.C."/>
            <person name="Altermann E."/>
            <person name="Yeoman C.J."/>
            <person name="Dunne J.C."/>
            <person name="Kong Z."/>
            <person name="Pacheco D.M."/>
            <person name="Li D."/>
            <person name="Noel S.J."/>
            <person name="Moon C.D."/>
            <person name="Cookson A.L."/>
            <person name="Attwood G.T."/>
        </authorList>
    </citation>
    <scope>NUCLEOTIDE SEQUENCE [LARGE SCALE GENOMIC DNA]</scope>
    <source>
        <strain evidence="8">ATCC 51982 / DSM 14932 / B316</strain>
    </source>
</reference>
<sequence length="461" mass="51820">MELYVTEISKYVITLFLFLYTLEAFLAFTRKNEEKRKGLYIRQIICMFAVQIACFIQILARTGKVRYAFFFAFQIIVFVAVITLFYLIYPDGNKLIINNCVMLLMIGMIILTRLSYDKAVKQFFIITASFIVGFFVPELIFRFDFLKKYTWIYAGVGIVAIGIVLILGATINGSKISFSVSGISFQPSEVVKIVFLFYLSAALYQAEGLFDLFMLSVISAAHVIILVLSKDLGSALIFFIIYLALIYIATENIGYLGIGLAAGVLASVVAYKLFGHIQVRVQAFIDPFSDIERSGYQLSQSLFGISSGCWFGLGLYGGSPRSIPYVEQDFIFSAIAEELGLIFAVLMVLICVSTFIMLLQEGYYLRDKFYRLIISGTAVAYIFQTFLTIGGGAKFIPLTGVTLPLVSYGGTSVLVTIVMIMIAEGICMIRQEEIYEARELRRRKLEAKKRGRKQGYETDRN</sequence>
<comment type="subcellular location">
    <subcellularLocation>
        <location evidence="1">Membrane</location>
        <topology evidence="1">Multi-pass membrane protein</topology>
    </subcellularLocation>
</comment>
<dbReference type="GO" id="GO:0051301">
    <property type="term" value="P:cell division"/>
    <property type="evidence" value="ECO:0007669"/>
    <property type="project" value="InterPro"/>
</dbReference>
<dbReference type="Pfam" id="PF01098">
    <property type="entry name" value="FTSW_RODA_SPOVE"/>
    <property type="match status" value="1"/>
</dbReference>
<name>E0RWK8_BUTPB</name>
<gene>
    <name evidence="7" type="primary">rodA2</name>
    <name evidence="7" type="ordered locus">bpr_I1645</name>
</gene>
<dbReference type="InterPro" id="IPR001182">
    <property type="entry name" value="FtsW/RodA"/>
</dbReference>
<protein>
    <submittedName>
        <fullName evidence="7">Rod shape-determining protein RodA2</fullName>
    </submittedName>
</protein>
<dbReference type="eggNOG" id="COG0772">
    <property type="taxonomic scope" value="Bacteria"/>
</dbReference>
<keyword evidence="2 6" id="KW-0812">Transmembrane</keyword>
<dbReference type="PANTHER" id="PTHR30474">
    <property type="entry name" value="CELL CYCLE PROTEIN"/>
    <property type="match status" value="1"/>
</dbReference>
<feature type="transmembrane region" description="Helical" evidence="6">
    <location>
        <begin position="255"/>
        <end position="274"/>
    </location>
</feature>
<feature type="transmembrane region" description="Helical" evidence="6">
    <location>
        <begin position="40"/>
        <end position="60"/>
    </location>
</feature>
<feature type="transmembrane region" description="Helical" evidence="6">
    <location>
        <begin position="233"/>
        <end position="249"/>
    </location>
</feature>
<dbReference type="KEGG" id="bpb:bpr_I1645"/>
<feature type="transmembrane region" description="Helical" evidence="6">
    <location>
        <begin position="95"/>
        <end position="116"/>
    </location>
</feature>
<evidence type="ECO:0000256" key="2">
    <source>
        <dbReference type="ARBA" id="ARBA00022692"/>
    </source>
</evidence>
<dbReference type="STRING" id="515622.bpr_I1645"/>
<dbReference type="GO" id="GO:0008360">
    <property type="term" value="P:regulation of cell shape"/>
    <property type="evidence" value="ECO:0007669"/>
    <property type="project" value="UniProtKB-KW"/>
</dbReference>
<keyword evidence="5 6" id="KW-0472">Membrane</keyword>
<feature type="transmembrane region" description="Helical" evidence="6">
    <location>
        <begin position="212"/>
        <end position="228"/>
    </location>
</feature>
<feature type="transmembrane region" description="Helical" evidence="6">
    <location>
        <begin position="295"/>
        <end position="319"/>
    </location>
</feature>
<dbReference type="GO" id="GO:0015648">
    <property type="term" value="F:lipid-linked peptidoglycan transporter activity"/>
    <property type="evidence" value="ECO:0007669"/>
    <property type="project" value="TreeGrafter"/>
</dbReference>
<evidence type="ECO:0000256" key="1">
    <source>
        <dbReference type="ARBA" id="ARBA00004141"/>
    </source>
</evidence>
<dbReference type="EMBL" id="CP001810">
    <property type="protein sequence ID" value="ADL34382.1"/>
    <property type="molecule type" value="Genomic_DNA"/>
</dbReference>
<dbReference type="HOGENOM" id="CLU_029243_3_0_9"/>
<evidence type="ECO:0000256" key="4">
    <source>
        <dbReference type="ARBA" id="ARBA00022989"/>
    </source>
</evidence>
<feature type="transmembrane region" description="Helical" evidence="6">
    <location>
        <begin position="12"/>
        <end position="28"/>
    </location>
</feature>
<proteinExistence type="predicted"/>
<dbReference type="AlphaFoldDB" id="E0RWK8"/>
<evidence type="ECO:0000256" key="6">
    <source>
        <dbReference type="SAM" id="Phobius"/>
    </source>
</evidence>
<feature type="transmembrane region" description="Helical" evidence="6">
    <location>
        <begin position="67"/>
        <end position="89"/>
    </location>
</feature>
<dbReference type="GO" id="GO:0005886">
    <property type="term" value="C:plasma membrane"/>
    <property type="evidence" value="ECO:0007669"/>
    <property type="project" value="TreeGrafter"/>
</dbReference>
<feature type="transmembrane region" description="Helical" evidence="6">
    <location>
        <begin position="149"/>
        <end position="169"/>
    </location>
</feature>
<accession>E0RWK8</accession>
<evidence type="ECO:0000313" key="7">
    <source>
        <dbReference type="EMBL" id="ADL34382.1"/>
    </source>
</evidence>
<dbReference type="PANTHER" id="PTHR30474:SF3">
    <property type="entry name" value="PEPTIDOGLYCAN GLYCOSYLTRANSFERASE RODA"/>
    <property type="match status" value="1"/>
</dbReference>
<feature type="transmembrane region" description="Helical" evidence="6">
    <location>
        <begin position="123"/>
        <end position="143"/>
    </location>
</feature>
<dbReference type="Proteomes" id="UP000001299">
    <property type="component" value="Chromosome 1"/>
</dbReference>
<feature type="transmembrane region" description="Helical" evidence="6">
    <location>
        <begin position="405"/>
        <end position="429"/>
    </location>
</feature>
<feature type="transmembrane region" description="Helical" evidence="6">
    <location>
        <begin position="372"/>
        <end position="393"/>
    </location>
</feature>
<evidence type="ECO:0000313" key="8">
    <source>
        <dbReference type="Proteomes" id="UP000001299"/>
    </source>
</evidence>
<evidence type="ECO:0000256" key="3">
    <source>
        <dbReference type="ARBA" id="ARBA00022960"/>
    </source>
</evidence>
<keyword evidence="8" id="KW-1185">Reference proteome</keyword>